<reference evidence="1 2" key="1">
    <citation type="submission" date="2016-11" db="EMBL/GenBank/DDBJ databases">
        <authorList>
            <person name="Jaros S."/>
            <person name="Januszkiewicz K."/>
            <person name="Wedrychowicz H."/>
        </authorList>
    </citation>
    <scope>NUCLEOTIDE SEQUENCE [LARGE SCALE GENOMIC DNA]</scope>
    <source>
        <strain evidence="1 2">DSM 27063</strain>
    </source>
</reference>
<sequence>MVCSINNHKSNDNKLTLILTFPAKDNKLITE</sequence>
<organism evidence="1 2">
    <name type="scientific">Tangfeifania diversioriginum</name>
    <dbReference type="NCBI Taxonomy" id="1168035"/>
    <lineage>
        <taxon>Bacteria</taxon>
        <taxon>Pseudomonadati</taxon>
        <taxon>Bacteroidota</taxon>
        <taxon>Bacteroidia</taxon>
        <taxon>Marinilabiliales</taxon>
        <taxon>Prolixibacteraceae</taxon>
        <taxon>Tangfeifania</taxon>
    </lineage>
</organism>
<gene>
    <name evidence="1" type="ORF">SAMN05444280_105103</name>
</gene>
<name>A0A1M6DLY7_9BACT</name>
<dbReference type="AlphaFoldDB" id="A0A1M6DLY7"/>
<evidence type="ECO:0000313" key="1">
    <source>
        <dbReference type="EMBL" id="SHI74079.1"/>
    </source>
</evidence>
<protein>
    <submittedName>
        <fullName evidence="1">Uncharacterized protein</fullName>
    </submittedName>
</protein>
<accession>A0A1M6DLY7</accession>
<dbReference type="Proteomes" id="UP000184050">
    <property type="component" value="Unassembled WGS sequence"/>
</dbReference>
<keyword evidence="2" id="KW-1185">Reference proteome</keyword>
<proteinExistence type="predicted"/>
<evidence type="ECO:0000313" key="2">
    <source>
        <dbReference type="Proteomes" id="UP000184050"/>
    </source>
</evidence>
<dbReference type="EMBL" id="FQZE01000005">
    <property type="protein sequence ID" value="SHI74079.1"/>
    <property type="molecule type" value="Genomic_DNA"/>
</dbReference>